<dbReference type="STRING" id="656916.A0A2G7G0F7"/>
<dbReference type="PANTHER" id="PTHR45348">
    <property type="entry name" value="HYPOTHETICAL OXIDOREDUCTASE (EUROFUNG)"/>
    <property type="match status" value="1"/>
</dbReference>
<evidence type="ECO:0000256" key="7">
    <source>
        <dbReference type="SAM" id="Phobius"/>
    </source>
</evidence>
<dbReference type="CDD" id="cd08249">
    <property type="entry name" value="enoyl_reductase_like"/>
    <property type="match status" value="1"/>
</dbReference>
<feature type="compositionally biased region" description="Basic and acidic residues" evidence="6">
    <location>
        <begin position="15"/>
        <end position="30"/>
    </location>
</feature>
<feature type="transmembrane region" description="Helical" evidence="7">
    <location>
        <begin position="251"/>
        <end position="269"/>
    </location>
</feature>
<organism evidence="9 10">
    <name type="scientific">Aspergillus arachidicola</name>
    <dbReference type="NCBI Taxonomy" id="656916"/>
    <lineage>
        <taxon>Eukaryota</taxon>
        <taxon>Fungi</taxon>
        <taxon>Dikarya</taxon>
        <taxon>Ascomycota</taxon>
        <taxon>Pezizomycotina</taxon>
        <taxon>Eurotiomycetes</taxon>
        <taxon>Eurotiomycetidae</taxon>
        <taxon>Eurotiales</taxon>
        <taxon>Aspergillaceae</taxon>
        <taxon>Aspergillus</taxon>
        <taxon>Aspergillus subgen. Circumdati</taxon>
    </lineage>
</organism>
<evidence type="ECO:0000256" key="4">
    <source>
        <dbReference type="ARBA" id="ARBA00022857"/>
    </source>
</evidence>
<comment type="subcellular location">
    <subcellularLocation>
        <location evidence="1">Membrane</location>
        <topology evidence="1">Multi-pass membrane protein</topology>
    </subcellularLocation>
</comment>
<dbReference type="SUPFAM" id="SSF50129">
    <property type="entry name" value="GroES-like"/>
    <property type="match status" value="1"/>
</dbReference>
<feature type="transmembrane region" description="Helical" evidence="7">
    <location>
        <begin position="366"/>
        <end position="392"/>
    </location>
</feature>
<dbReference type="Pfam" id="PF07690">
    <property type="entry name" value="MFS_1"/>
    <property type="match status" value="2"/>
</dbReference>
<protein>
    <submittedName>
        <fullName evidence="9">MFS transporter</fullName>
    </submittedName>
</protein>
<feature type="transmembrane region" description="Helical" evidence="7">
    <location>
        <begin position="57"/>
        <end position="78"/>
    </location>
</feature>
<dbReference type="GO" id="GO:0016020">
    <property type="term" value="C:membrane"/>
    <property type="evidence" value="ECO:0007669"/>
    <property type="project" value="UniProtKB-SubCell"/>
</dbReference>
<dbReference type="SUPFAM" id="SSF103473">
    <property type="entry name" value="MFS general substrate transporter"/>
    <property type="match status" value="1"/>
</dbReference>
<dbReference type="SUPFAM" id="SSF51735">
    <property type="entry name" value="NAD(P)-binding Rossmann-fold domains"/>
    <property type="match status" value="1"/>
</dbReference>
<feature type="transmembrane region" description="Helical" evidence="7">
    <location>
        <begin position="428"/>
        <end position="448"/>
    </location>
</feature>
<feature type="transmembrane region" description="Helical" evidence="7">
    <location>
        <begin position="183"/>
        <end position="205"/>
    </location>
</feature>
<comment type="similarity">
    <text evidence="2">Belongs to the zinc-containing alcohol dehydrogenase family.</text>
</comment>
<dbReference type="AlphaFoldDB" id="A0A2G7G0F7"/>
<name>A0A2G7G0F7_9EURO</name>
<evidence type="ECO:0000256" key="5">
    <source>
        <dbReference type="ARBA" id="ARBA00023002"/>
    </source>
</evidence>
<dbReference type="InterPro" id="IPR036291">
    <property type="entry name" value="NAD(P)-bd_dom_sf"/>
</dbReference>
<evidence type="ECO:0000256" key="1">
    <source>
        <dbReference type="ARBA" id="ARBA00004141"/>
    </source>
</evidence>
<proteinExistence type="inferred from homology"/>
<dbReference type="InterPro" id="IPR047122">
    <property type="entry name" value="Trans-enoyl_RdTase-like"/>
</dbReference>
<keyword evidence="5" id="KW-0560">Oxidoreductase</keyword>
<dbReference type="GO" id="GO:0016651">
    <property type="term" value="F:oxidoreductase activity, acting on NAD(P)H"/>
    <property type="evidence" value="ECO:0007669"/>
    <property type="project" value="InterPro"/>
</dbReference>
<evidence type="ECO:0000313" key="9">
    <source>
        <dbReference type="EMBL" id="PIG85591.1"/>
    </source>
</evidence>
<evidence type="ECO:0000256" key="6">
    <source>
        <dbReference type="SAM" id="MobiDB-lite"/>
    </source>
</evidence>
<feature type="region of interest" description="Disordered" evidence="6">
    <location>
        <begin position="1"/>
        <end position="42"/>
    </location>
</feature>
<dbReference type="InterPro" id="IPR036259">
    <property type="entry name" value="MFS_trans_sf"/>
</dbReference>
<dbReference type="InterPro" id="IPR011032">
    <property type="entry name" value="GroES-like_sf"/>
</dbReference>
<evidence type="ECO:0000259" key="8">
    <source>
        <dbReference type="PROSITE" id="PS50850"/>
    </source>
</evidence>
<gene>
    <name evidence="9" type="ORF">AARAC_007316</name>
</gene>
<dbReference type="Proteomes" id="UP000231358">
    <property type="component" value="Unassembled WGS sequence"/>
</dbReference>
<accession>A0A2G7G0F7</accession>
<feature type="transmembrane region" description="Helical" evidence="7">
    <location>
        <begin position="124"/>
        <end position="142"/>
    </location>
</feature>
<dbReference type="InterPro" id="IPR011701">
    <property type="entry name" value="MFS"/>
</dbReference>
<dbReference type="EMBL" id="NEXV01000314">
    <property type="protein sequence ID" value="PIG85591.1"/>
    <property type="molecule type" value="Genomic_DNA"/>
</dbReference>
<dbReference type="InterPro" id="IPR013149">
    <property type="entry name" value="ADH-like_C"/>
</dbReference>
<keyword evidence="10" id="KW-1185">Reference proteome</keyword>
<dbReference type="Gene3D" id="3.90.180.10">
    <property type="entry name" value="Medium-chain alcohol dehydrogenases, catalytic domain"/>
    <property type="match status" value="1"/>
</dbReference>
<evidence type="ECO:0000313" key="10">
    <source>
        <dbReference type="Proteomes" id="UP000231358"/>
    </source>
</evidence>
<dbReference type="Gene3D" id="1.20.1250.20">
    <property type="entry name" value="MFS general substrate transporter like domains"/>
    <property type="match status" value="1"/>
</dbReference>
<dbReference type="GO" id="GO:0022857">
    <property type="term" value="F:transmembrane transporter activity"/>
    <property type="evidence" value="ECO:0007669"/>
    <property type="project" value="InterPro"/>
</dbReference>
<comment type="caution">
    <text evidence="9">The sequence shown here is derived from an EMBL/GenBank/DDBJ whole genome shotgun (WGS) entry which is preliminary data.</text>
</comment>
<feature type="compositionally biased region" description="Acidic residues" evidence="6">
    <location>
        <begin position="1"/>
        <end position="11"/>
    </location>
</feature>
<evidence type="ECO:0000256" key="3">
    <source>
        <dbReference type="ARBA" id="ARBA00022741"/>
    </source>
</evidence>
<sequence length="781" mass="84664">MGSTNETEDISSADSKIRAEDQTEETKIDNNELYPVGNESDTKDDAPYCSLSERRKIFVMLIASFSGIISPISASIYYPALPTLAKDMHVSISLINLTIMTYLILQGISPSFTGSFSDVYGRRLAYMLCFTTYIGANIGLALQSDYAALMVLRCVQAAGSSGTIAIGSAVVADISTRAERGKYIAYATMGTTLGPALGPVIGGLLDHFLGWRPQSRKAENRIDYETLERSKTRPNPLTSVRIAFEKEGGLILIYGALLYAGYMIILSTLTSQLESEYGFNSIQVGLCYLPLGIGSLTSRWAAGPLLDWNFKREAKRQNLPIVKNRQQDIRDFDIERTRLTITIPFVYAGCLFLLAYGWVMRFQTHLAVPLVLLFFSGHLTTGAFSTLSTLIVDIHRQSAATAVAANNLFRCLLAAGATAFATPLIDRIGIGWTTTFIVGVWIVFTYLLEAHKTPLEIQQAPYPTPDPGTIVVRNHAVAINPVDWKLQKFEIFPLKYPFILGEDVAGEVIAIGDGVTNFTIGQRVIGHCKNFTTGDNRYSGFQDFTILSATLTASLPPSISYEKAVVLPVSISTAAAGLFQKGYLNLPHPSLSPQPTGQTILIWGGSSSVGLSAVQLAHAAGVEVITTASQHNHALLKSLGVSKVYDYRSPTVVDDIVAALENKHVVGAYDCISEDQTQRACAEILERNNAARKVLVYTNDVLTPEGLPASVTAKGIFCLTVEDNEVGPAVWADYLPEALECGRFKPLPAPLVVGTGLECIQMAIERNMAGLSAAKAVVRLV</sequence>
<keyword evidence="7" id="KW-1133">Transmembrane helix</keyword>
<dbReference type="GO" id="GO:0000166">
    <property type="term" value="F:nucleotide binding"/>
    <property type="evidence" value="ECO:0007669"/>
    <property type="project" value="UniProtKB-KW"/>
</dbReference>
<reference evidence="9 10" key="1">
    <citation type="submission" date="2017-05" db="EMBL/GenBank/DDBJ databases">
        <title>Genome sequence for an aflatoxigenic pathogen of Argentinian peanut, Aspergillus arachidicola.</title>
        <authorList>
            <person name="Moore G."/>
            <person name="Beltz S.B."/>
            <person name="Mack B.M."/>
        </authorList>
    </citation>
    <scope>NUCLEOTIDE SEQUENCE [LARGE SCALE GENOMIC DNA]</scope>
    <source>
        <strain evidence="9 10">CBS 117610</strain>
    </source>
</reference>
<dbReference type="PANTHER" id="PTHR45348:SF2">
    <property type="entry name" value="ZINC-TYPE ALCOHOL DEHYDROGENASE-LIKE PROTEIN C2E1P3.01"/>
    <property type="match status" value="1"/>
</dbReference>
<dbReference type="Gene3D" id="1.20.1720.10">
    <property type="entry name" value="Multidrug resistance protein D"/>
    <property type="match status" value="1"/>
</dbReference>
<keyword evidence="7" id="KW-0812">Transmembrane</keyword>
<dbReference type="PROSITE" id="PS50850">
    <property type="entry name" value="MFS"/>
    <property type="match status" value="1"/>
</dbReference>
<keyword evidence="3" id="KW-0547">Nucleotide-binding</keyword>
<dbReference type="InterPro" id="IPR020843">
    <property type="entry name" value="ER"/>
</dbReference>
<dbReference type="InterPro" id="IPR020846">
    <property type="entry name" value="MFS_dom"/>
</dbReference>
<dbReference type="SMART" id="SM00829">
    <property type="entry name" value="PKS_ER"/>
    <property type="match status" value="1"/>
</dbReference>
<evidence type="ECO:0000256" key="2">
    <source>
        <dbReference type="ARBA" id="ARBA00008072"/>
    </source>
</evidence>
<keyword evidence="4" id="KW-0521">NADP</keyword>
<dbReference type="Gene3D" id="3.40.50.720">
    <property type="entry name" value="NAD(P)-binding Rossmann-like Domain"/>
    <property type="match status" value="1"/>
</dbReference>
<feature type="transmembrane region" description="Helical" evidence="7">
    <location>
        <begin position="90"/>
        <end position="112"/>
    </location>
</feature>
<feature type="domain" description="Major facilitator superfamily (MFS) profile" evidence="8">
    <location>
        <begin position="59"/>
        <end position="453"/>
    </location>
</feature>
<keyword evidence="7" id="KW-0472">Membrane</keyword>
<feature type="transmembrane region" description="Helical" evidence="7">
    <location>
        <begin position="339"/>
        <end position="360"/>
    </location>
</feature>
<dbReference type="Pfam" id="PF08240">
    <property type="entry name" value="ADH_N"/>
    <property type="match status" value="1"/>
</dbReference>
<dbReference type="Pfam" id="PF00107">
    <property type="entry name" value="ADH_zinc_N"/>
    <property type="match status" value="1"/>
</dbReference>
<feature type="transmembrane region" description="Helical" evidence="7">
    <location>
        <begin position="148"/>
        <end position="171"/>
    </location>
</feature>
<dbReference type="InterPro" id="IPR013154">
    <property type="entry name" value="ADH-like_N"/>
</dbReference>